<dbReference type="AlphaFoldDB" id="A0A1N6JYK8"/>
<proteinExistence type="predicted"/>
<gene>
    <name evidence="2" type="ORF">SAMN04488055_4708</name>
</gene>
<dbReference type="RefSeq" id="WP_074242018.1">
    <property type="nucleotide sequence ID" value="NZ_FSRA01000002.1"/>
</dbReference>
<protein>
    <recommendedName>
        <fullName evidence="4">Copper resistance protein D</fullName>
    </recommendedName>
</protein>
<keyword evidence="1" id="KW-1133">Transmembrane helix</keyword>
<accession>A0A1N6JYK8</accession>
<organism evidence="2 3">
    <name type="scientific">Chitinophaga niabensis</name>
    <dbReference type="NCBI Taxonomy" id="536979"/>
    <lineage>
        <taxon>Bacteria</taxon>
        <taxon>Pseudomonadati</taxon>
        <taxon>Bacteroidota</taxon>
        <taxon>Chitinophagia</taxon>
        <taxon>Chitinophagales</taxon>
        <taxon>Chitinophagaceae</taxon>
        <taxon>Chitinophaga</taxon>
    </lineage>
</organism>
<evidence type="ECO:0000256" key="1">
    <source>
        <dbReference type="SAM" id="Phobius"/>
    </source>
</evidence>
<reference evidence="2 3" key="1">
    <citation type="submission" date="2016-11" db="EMBL/GenBank/DDBJ databases">
        <authorList>
            <person name="Jaros S."/>
            <person name="Januszkiewicz K."/>
            <person name="Wedrychowicz H."/>
        </authorList>
    </citation>
    <scope>NUCLEOTIDE SEQUENCE [LARGE SCALE GENOMIC DNA]</scope>
    <source>
        <strain evidence="2 3">DSM 24787</strain>
    </source>
</reference>
<feature type="transmembrane region" description="Helical" evidence="1">
    <location>
        <begin position="6"/>
        <end position="27"/>
    </location>
</feature>
<feature type="transmembrane region" description="Helical" evidence="1">
    <location>
        <begin position="80"/>
        <end position="101"/>
    </location>
</feature>
<dbReference type="EMBL" id="FSRA01000002">
    <property type="protein sequence ID" value="SIO49410.1"/>
    <property type="molecule type" value="Genomic_DNA"/>
</dbReference>
<sequence length="150" mass="16916">MLFNTSLWLHIIGISLMAGVTVADFVLTRKFWALYAHNPQEGILVRRVSNKLPVLIIAGTALILLSGVGMMIATRGVFDTFLWFRIKMGMVLLVILNAIIFGRRQNAKLNKLLLQETPALSGIRKNLNTFHITQLVLFAIIYLLSTFKFN</sequence>
<name>A0A1N6JYK8_9BACT</name>
<feature type="transmembrane region" description="Helical" evidence="1">
    <location>
        <begin position="52"/>
        <end position="74"/>
    </location>
</feature>
<keyword evidence="3" id="KW-1185">Reference proteome</keyword>
<feature type="transmembrane region" description="Helical" evidence="1">
    <location>
        <begin position="129"/>
        <end position="147"/>
    </location>
</feature>
<dbReference type="Proteomes" id="UP000185003">
    <property type="component" value="Unassembled WGS sequence"/>
</dbReference>
<dbReference type="STRING" id="536979.SAMN04488055_4708"/>
<keyword evidence="1" id="KW-0472">Membrane</keyword>
<keyword evidence="1" id="KW-0812">Transmembrane</keyword>
<evidence type="ECO:0000313" key="3">
    <source>
        <dbReference type="Proteomes" id="UP000185003"/>
    </source>
</evidence>
<evidence type="ECO:0000313" key="2">
    <source>
        <dbReference type="EMBL" id="SIO49410.1"/>
    </source>
</evidence>
<evidence type="ECO:0008006" key="4">
    <source>
        <dbReference type="Google" id="ProtNLM"/>
    </source>
</evidence>
<dbReference type="OrthoDB" id="671232at2"/>